<feature type="transmembrane region" description="Helical" evidence="6">
    <location>
        <begin position="153"/>
        <end position="173"/>
    </location>
</feature>
<evidence type="ECO:0000313" key="9">
    <source>
        <dbReference type="Proteomes" id="UP000013015"/>
    </source>
</evidence>
<feature type="compositionally biased region" description="Polar residues" evidence="7">
    <location>
        <begin position="76"/>
        <end position="88"/>
    </location>
</feature>
<accession>N6X0Y1</accession>
<feature type="compositionally biased region" description="Polar residues" evidence="7">
    <location>
        <begin position="16"/>
        <end position="25"/>
    </location>
</feature>
<feature type="compositionally biased region" description="Basic and acidic residues" evidence="7">
    <location>
        <begin position="1"/>
        <end position="12"/>
    </location>
</feature>
<dbReference type="OrthoDB" id="3700425at2"/>
<evidence type="ECO:0000256" key="7">
    <source>
        <dbReference type="SAM" id="MobiDB-lite"/>
    </source>
</evidence>
<keyword evidence="9" id="KW-1185">Reference proteome</keyword>
<comment type="caution">
    <text evidence="8">The sequence shown here is derived from an EMBL/GenBank/DDBJ whole genome shotgun (WGS) entry which is preliminary data.</text>
</comment>
<dbReference type="AlphaFoldDB" id="N6X0Y1"/>
<feature type="region of interest" description="Disordered" evidence="7">
    <location>
        <begin position="62"/>
        <end position="98"/>
    </location>
</feature>
<evidence type="ECO:0000256" key="1">
    <source>
        <dbReference type="ARBA" id="ARBA00004141"/>
    </source>
</evidence>
<organism evidence="8 9">
    <name type="scientific">Schaalia cardiffensis F0333</name>
    <dbReference type="NCBI Taxonomy" id="888050"/>
    <lineage>
        <taxon>Bacteria</taxon>
        <taxon>Bacillati</taxon>
        <taxon>Actinomycetota</taxon>
        <taxon>Actinomycetes</taxon>
        <taxon>Actinomycetales</taxon>
        <taxon>Actinomycetaceae</taxon>
        <taxon>Schaalia</taxon>
    </lineage>
</organism>
<name>N6X0Y1_9ACTO</name>
<gene>
    <name evidence="8" type="ORF">HMPREF9004_1804</name>
</gene>
<feature type="transmembrane region" description="Helical" evidence="6">
    <location>
        <begin position="114"/>
        <end position="147"/>
    </location>
</feature>
<dbReference type="PANTHER" id="PTHR43701">
    <property type="entry name" value="MEMBRANE TRANSPORTER PROTEIN MJ0441-RELATED"/>
    <property type="match status" value="1"/>
</dbReference>
<evidence type="ECO:0000313" key="8">
    <source>
        <dbReference type="EMBL" id="ENO17456.1"/>
    </source>
</evidence>
<evidence type="ECO:0000256" key="3">
    <source>
        <dbReference type="ARBA" id="ARBA00022692"/>
    </source>
</evidence>
<sequence>MDEQRSADRSRGFEQNVDSEQSAELEQSIAPECNAQPELDALVHLDAPVHFDTPVHPGAPVHLDAPGELCAPPEFSTPSDKSTFSHSTPLAKPRPASSFAIGRPAPSFTVGRSILVLVTGLSAGFLSGLFGVGGGVLIVPALTLILGMDQKRAAATSLVAIIPTAAAGAVSYAMSGNVSLIAMLILIAGALVGAQIGVLLLHRLPERILPWIFVGFVAFVVISQRFHVPIRDSVFELDWYKGIVLLIVGLFSGILSGLVGVGGGSVIVPGMEILVGAGDLLARGTSLLVIIPTAISGTITNARHGLVDLKLGLVLGAIAALAAPVGTFAAAQIAPTLGELLFSCFLVFVGVQTLMKARKKPATKGE</sequence>
<proteinExistence type="inferred from homology"/>
<evidence type="ECO:0000256" key="4">
    <source>
        <dbReference type="ARBA" id="ARBA00022989"/>
    </source>
</evidence>
<dbReference type="InterPro" id="IPR051598">
    <property type="entry name" value="TSUP/Inactive_protease-like"/>
</dbReference>
<reference evidence="8 9" key="1">
    <citation type="submission" date="2013-03" db="EMBL/GenBank/DDBJ databases">
        <title>Reference genome for the Human Microbiome Project.</title>
        <authorList>
            <person name="Aqrawi P."/>
            <person name="Ayvaz T."/>
            <person name="Bess C."/>
            <person name="Blankenburg K."/>
            <person name="Coyle M."/>
            <person name="Deng J."/>
            <person name="Forbes L."/>
            <person name="Fowler G."/>
            <person name="Francisco L."/>
            <person name="Fu Q."/>
            <person name="Gibbs R."/>
            <person name="Gross S."/>
            <person name="Gubbala S."/>
            <person name="Hale W."/>
            <person name="Hemphill L."/>
            <person name="Highlander S."/>
            <person name="Hirani K."/>
            <person name="Jackson L."/>
            <person name="Jakkamsetti A."/>
            <person name="Javaid M."/>
            <person name="Jayaseelan J.C."/>
            <person name="Jiang H."/>
            <person name="Joshi V."/>
            <person name="Korchina V."/>
            <person name="Kovar C."/>
            <person name="Lara F."/>
            <person name="Lee S."/>
            <person name="Liu Y."/>
            <person name="Mata R."/>
            <person name="Mathew T."/>
            <person name="Munidasa M."/>
            <person name="Muzny D."/>
            <person name="Nazareth L."/>
            <person name="Ngo R."/>
            <person name="Nguyen L."/>
            <person name="Nguyen N."/>
            <person name="Okwuonu G."/>
            <person name="Ongeri F."/>
            <person name="Palculict T."/>
            <person name="Patil S."/>
            <person name="Petrosino J."/>
            <person name="Pham C."/>
            <person name="Pham P."/>
            <person name="Pu L.-L."/>
            <person name="Qin X."/>
            <person name="Qu J."/>
            <person name="Reid J."/>
            <person name="Ross M."/>
            <person name="Ruth R."/>
            <person name="Saada N."/>
            <person name="San Lucas F."/>
            <person name="Santibanez J."/>
            <person name="Shang Y."/>
            <person name="Simmons D."/>
            <person name="Song X.-Z."/>
            <person name="Tang L.-Y."/>
            <person name="Thornton R."/>
            <person name="Warren J."/>
            <person name="Weissenberger G."/>
            <person name="Wilczek-Boney K."/>
            <person name="Worley K."/>
            <person name="Youmans B."/>
            <person name="Zhang J."/>
            <person name="Zhang L."/>
            <person name="Zhao Z."/>
            <person name="Zhou C."/>
            <person name="Zhu D."/>
            <person name="Zhu Y."/>
        </authorList>
    </citation>
    <scope>NUCLEOTIDE SEQUENCE [LARGE SCALE GENOMIC DNA]</scope>
    <source>
        <strain evidence="8 9">F0333</strain>
    </source>
</reference>
<keyword evidence="3 6" id="KW-0812">Transmembrane</keyword>
<evidence type="ECO:0000256" key="2">
    <source>
        <dbReference type="ARBA" id="ARBA00009142"/>
    </source>
</evidence>
<dbReference type="GO" id="GO:0005886">
    <property type="term" value="C:plasma membrane"/>
    <property type="evidence" value="ECO:0007669"/>
    <property type="project" value="UniProtKB-SubCell"/>
</dbReference>
<feature type="transmembrane region" description="Helical" evidence="6">
    <location>
        <begin position="208"/>
        <end position="227"/>
    </location>
</feature>
<feature type="transmembrane region" description="Helical" evidence="6">
    <location>
        <begin position="180"/>
        <end position="202"/>
    </location>
</feature>
<keyword evidence="5 6" id="KW-0472">Membrane</keyword>
<feature type="transmembrane region" description="Helical" evidence="6">
    <location>
        <begin position="239"/>
        <end position="268"/>
    </location>
</feature>
<feature type="region of interest" description="Disordered" evidence="7">
    <location>
        <begin position="1"/>
        <end position="32"/>
    </location>
</feature>
<evidence type="ECO:0000256" key="5">
    <source>
        <dbReference type="ARBA" id="ARBA00023136"/>
    </source>
</evidence>
<dbReference type="Proteomes" id="UP000013015">
    <property type="component" value="Unassembled WGS sequence"/>
</dbReference>
<dbReference type="PANTHER" id="PTHR43701:SF2">
    <property type="entry name" value="MEMBRANE TRANSPORTER PROTEIN YJNA-RELATED"/>
    <property type="match status" value="1"/>
</dbReference>
<comment type="similarity">
    <text evidence="2 6">Belongs to the 4-toluene sulfonate uptake permease (TSUP) (TC 2.A.102) family.</text>
</comment>
<dbReference type="STRING" id="888050.HMPREF9004_1804"/>
<dbReference type="PATRIC" id="fig|888050.3.peg.1731"/>
<dbReference type="EMBL" id="AQHZ01000026">
    <property type="protein sequence ID" value="ENO17456.1"/>
    <property type="molecule type" value="Genomic_DNA"/>
</dbReference>
<keyword evidence="4 6" id="KW-1133">Transmembrane helix</keyword>
<dbReference type="InterPro" id="IPR002781">
    <property type="entry name" value="TM_pro_TauE-like"/>
</dbReference>
<dbReference type="eggNOG" id="COG0730">
    <property type="taxonomic scope" value="Bacteria"/>
</dbReference>
<keyword evidence="6" id="KW-1003">Cell membrane</keyword>
<comment type="subcellular location">
    <subcellularLocation>
        <location evidence="6">Cell membrane</location>
        <topology evidence="6">Multi-pass membrane protein</topology>
    </subcellularLocation>
    <subcellularLocation>
        <location evidence="1">Membrane</location>
        <topology evidence="1">Multi-pass membrane protein</topology>
    </subcellularLocation>
</comment>
<evidence type="ECO:0000256" key="6">
    <source>
        <dbReference type="RuleBase" id="RU363041"/>
    </source>
</evidence>
<dbReference type="RefSeq" id="WP_005964693.1">
    <property type="nucleotide sequence ID" value="NZ_CP040505.1"/>
</dbReference>
<dbReference type="Pfam" id="PF01925">
    <property type="entry name" value="TauE"/>
    <property type="match status" value="2"/>
</dbReference>
<protein>
    <recommendedName>
        <fullName evidence="6">Probable membrane transporter protein</fullName>
    </recommendedName>
</protein>
<dbReference type="HOGENOM" id="CLU_045498_5_1_11"/>
<feature type="transmembrane region" description="Helical" evidence="6">
    <location>
        <begin position="280"/>
        <end position="299"/>
    </location>
</feature>